<gene>
    <name evidence="1" type="ORF">ACFOWE_25980</name>
</gene>
<keyword evidence="2" id="KW-1185">Reference proteome</keyword>
<comment type="caution">
    <text evidence="1">The sequence shown here is derived from an EMBL/GenBank/DDBJ whole genome shotgun (WGS) entry which is preliminary data.</text>
</comment>
<accession>A0ABV8IF51</accession>
<sequence length="101" mass="10105">MPERGSHVLGIPTATGGKVVLPYLTEEQAAAVVASFADVAAAGRAPGGGQAGRTRECIRCGGAGHRLERRRSATGGGGAVVVSLAVPCGVCRGTGRIPVRR</sequence>
<evidence type="ECO:0000313" key="1">
    <source>
        <dbReference type="EMBL" id="MFC4061766.1"/>
    </source>
</evidence>
<reference evidence="2" key="1">
    <citation type="journal article" date="2019" name="Int. J. Syst. Evol. Microbiol.">
        <title>The Global Catalogue of Microorganisms (GCM) 10K type strain sequencing project: providing services to taxonomists for standard genome sequencing and annotation.</title>
        <authorList>
            <consortium name="The Broad Institute Genomics Platform"/>
            <consortium name="The Broad Institute Genome Sequencing Center for Infectious Disease"/>
            <person name="Wu L."/>
            <person name="Ma J."/>
        </authorList>
    </citation>
    <scope>NUCLEOTIDE SEQUENCE [LARGE SCALE GENOMIC DNA]</scope>
    <source>
        <strain evidence="2">TBRC 4489</strain>
    </source>
</reference>
<proteinExistence type="predicted"/>
<protein>
    <submittedName>
        <fullName evidence="1">Uncharacterized protein</fullName>
    </submittedName>
</protein>
<evidence type="ECO:0000313" key="2">
    <source>
        <dbReference type="Proteomes" id="UP001595850"/>
    </source>
</evidence>
<organism evidence="1 2">
    <name type="scientific">Planomonospora corallina</name>
    <dbReference type="NCBI Taxonomy" id="1806052"/>
    <lineage>
        <taxon>Bacteria</taxon>
        <taxon>Bacillati</taxon>
        <taxon>Actinomycetota</taxon>
        <taxon>Actinomycetes</taxon>
        <taxon>Streptosporangiales</taxon>
        <taxon>Streptosporangiaceae</taxon>
        <taxon>Planomonospora</taxon>
    </lineage>
</organism>
<dbReference type="RefSeq" id="WP_377292257.1">
    <property type="nucleotide sequence ID" value="NZ_JBHSBM010000036.1"/>
</dbReference>
<name>A0ABV8IF51_9ACTN</name>
<dbReference type="EMBL" id="JBHSBM010000036">
    <property type="protein sequence ID" value="MFC4061766.1"/>
    <property type="molecule type" value="Genomic_DNA"/>
</dbReference>
<dbReference type="Proteomes" id="UP001595850">
    <property type="component" value="Unassembled WGS sequence"/>
</dbReference>